<dbReference type="PANTHER" id="PTHR42767">
    <property type="entry name" value="ENDO-BETA-1,6-GALACTANASE"/>
    <property type="match status" value="1"/>
</dbReference>
<organism evidence="4 5">
    <name type="scientific">Blautia producta</name>
    <dbReference type="NCBI Taxonomy" id="33035"/>
    <lineage>
        <taxon>Bacteria</taxon>
        <taxon>Bacillati</taxon>
        <taxon>Bacillota</taxon>
        <taxon>Clostridia</taxon>
        <taxon>Lachnospirales</taxon>
        <taxon>Lachnospiraceae</taxon>
        <taxon>Blautia</taxon>
    </lineage>
</organism>
<dbReference type="CDD" id="cd18825">
    <property type="entry name" value="GH43_CtGH43-like"/>
    <property type="match status" value="1"/>
</dbReference>
<keyword evidence="1" id="KW-0175">Coiled coil</keyword>
<dbReference type="GO" id="GO:0004553">
    <property type="term" value="F:hydrolase activity, hydrolyzing O-glycosyl compounds"/>
    <property type="evidence" value="ECO:0007669"/>
    <property type="project" value="InterPro"/>
</dbReference>
<dbReference type="Gene3D" id="2.60.120.430">
    <property type="entry name" value="Galactose-binding lectin"/>
    <property type="match status" value="1"/>
</dbReference>
<feature type="coiled-coil region" evidence="1">
    <location>
        <begin position="2242"/>
        <end position="2269"/>
    </location>
</feature>
<dbReference type="Gene3D" id="1.20.1270.90">
    <property type="entry name" value="AF1782-like"/>
    <property type="match status" value="5"/>
</dbReference>
<evidence type="ECO:0000313" key="5">
    <source>
        <dbReference type="Proteomes" id="UP000515789"/>
    </source>
</evidence>
<evidence type="ECO:0000256" key="2">
    <source>
        <dbReference type="SAM" id="MobiDB-lite"/>
    </source>
</evidence>
<dbReference type="InterPro" id="IPR013780">
    <property type="entry name" value="Glyco_hydro_b"/>
</dbReference>
<evidence type="ECO:0000313" key="4">
    <source>
        <dbReference type="EMBL" id="QMW77599.1"/>
    </source>
</evidence>
<keyword evidence="3" id="KW-0812">Transmembrane</keyword>
<dbReference type="Gene3D" id="3.20.20.80">
    <property type="entry name" value="Glycosidases"/>
    <property type="match status" value="2"/>
</dbReference>
<dbReference type="InterPro" id="IPR023296">
    <property type="entry name" value="Glyco_hydro_beta-prop_sf"/>
</dbReference>
<dbReference type="SMR" id="A0A7G5MSK6"/>
<sequence length="2547" mass="278631">MAVSRTCVPTVIGKVPKRRLGGKKMKGFKRGIAAATTAALCLTSIPMNGLCLVSAAEPDRTVKLQPGLASTFHDTNEDGLGEFEGWGTSLCWWANRIGYSDAMTEKAAEVFFSDKGLDMNIGRYNVGGGDHVGVPTEVPVNEKALFYDLETEGYKPQYSGSKMAVSENSAMKDLQYTVSDADFGITKGNKVGIFKSIGWINKLGDTPGDGDNLHYTVNAKEEGKYTVKLLLTLTGSNKRDVAVRVNDSEDHIVDADTINKNLIASGNNNLLFLVTIPDVNLNAGENTLNIAGKNDWTLDFVKMAVIKSGEEGTLPEGEEYLHSPHITRSDSAVPGYAVDVTKIDTSKHELSWYEDNFDRADEECGYAWNYNWDADVNQLNILKAAAEASGEDFIAEAFSNSPPYFMTNSGCSSGAVDANKDNLRSDSYHAFAAYMADVIEHWNDEDVITFQSTTPMNEPYTSYWGAYSNKQEGCHFDQGESQSKIIEALNEELKKKEIDIIISGTDETSIDTAITSYNALSDEAKNIIQRIDTHTYGGSKRSELKALAEDQEKNLWMSEVDGAYTAGTNAGEMSAALGMAKAMMQDVNGLNASAWILWNAIDMHVDKEITTSSDADYASLDELYRRVDMNSGYWGIAIGDHDNEDILLTKKYYAYGQLSRYIRPGYTIIGSSDDTLAAYDPEGGKVVVAAVNTSGEDKTWKFDLSSFSTMGDNVTAIRTSGSLKDGENWADVSSDGDIIADTAKKSITATLKANSITTYIVDGITYDSTAEEITKIEDVNVYTIEDIPAVLPETVQTVTNKNNTMEKKVTWNLEGVDLTQSGDVTGTVEGTTLTATAKVQVVAPNMIYFIDCNSPESPKYAAMDQYADLLNEKADQAYTEGSWGYLDAYGKYNGDVKDEYDTGWYANSGQTIKYTVSLDAGNYNVTFGFKEWWRDSNKSRKMTISATQESGTKELGFSNTWNGGNWWNSDTFELVCEETGDVTFSIEKQSGQPDPVLSFIQIQKVLDLDELKAALKAASEVERGIYPAAKLAVLDAAVEAGKALALKASTTQEELTDGAKAITDAIEALGTGYTEDEIAANDHVLYLVNCGTSDASVVPENYILGLYQSNVDQEYAADADTGLSWGYEPNDENSKIVNGGKNATDITESYIYMADTGITFVKDVSGFKYKFELPDRANSDYAVTLGFKNPWDTRDVDIKLEGETVESDLTLTKSQLIEKTYKTEVTDGELNVMVHSPKRTNQYGDPVLSYIIVKAVAAYTTDRITEVIASYQSAMEGHSYSESTKGAFDEAVQEAQALVDNGSTDQKAIKNALNKLEETYNALKEIYTYSSITGTNGAQLFDNNGNKIQAHGGQIQQFTIDGETKYYWYGEDKTNGYRPVVGVHLYTSSDLYNWTDEGVVLRSIPVSEEDYGKDQTDGYKADLTIFETDEYFKNLYGEYADQDPDDTDNYSSKLEEVYWNLAEDRTVIERPKVLYNDATGKYVMWFHADGRTPTSSADYGKARAGIAISDSPTGPFKLLGTYKLHDSKDANHSWDNVGGAVRDMNLFKDEDGQGYVIYSSDGNLTTYIAKLNDSYTGLIADPKEAVEGTGKDAEELRESDYTRNFIDASREAPAMFKYKGKYYIVNSGCTGWAPNKAQYAVADHPLGPWTVMGDPCVGDSKGTTFDTQSTCVFPVDAEKGKFIYMGDRWYNPDTGGDLSDSRYVWLPVEFLPGDQIQLKDYADWTLEELENKASFEIVSGLPTVVSSVSEIQEVLPSTVVVDFGSTTAEMDVTWDLGTLAEDKLGIAAVTGILTDGNRKFTHNISIVNPKLIYFFDSGADTSEYYDTVNANLLGRLRNGAPDGAYTEENGAGYTGVTQSQDKDNYDLGHRSGDNYLSNGWWAASGKNIEYAFDLEPGTYTVSAGFQEWWNTSRPSKMTIKSGDKTLKEKAFTVYNTSTDLQVNQTFEVTEENAGRITVTISKTGNPDPVLSWIAVTHDDASVNKDKLETLITAAGALKKKNYSEATWAVLSSALEEAIKAAENEEDQKAVDEVVRALLAAMEGLESTADKDELQKLVDEVNGFDHSIYTAASWSEYEAVVGQAKTDAQRVLDDHTAIKEDVDAAIKALHTAFEDGKEKLVTIQSVLESGIAENRISESSKDSYTEESWADYQTALEAAEKLMGSNDEAAVNAAIEILAEARKALVEKPEHVVDKTELIEAIAEAPAEEDVGLYTAASWTPYAAALTKALNVRDNEQAGQLDVDSALAVLIQAQEKLVTLEDKLAGIIKKYSAGISSEETYTAESWSAYAKALAAAAELQGKDGLTEEEIDTAEAILAEAYRGLVPAEIITVHKEALKAVIEQTEQLKKEDYTEEAWTVFTEALSKAQGVYDNEESSQEEVNTAVSALTDAIAELKKHPAVTEEKTDKSALRALLEQASQLKKDDYTGTTWEKFQKAFDDASNINESDKATQEQIDTATAALKAAMDQLEKVTAGPNEKPKAPSDNKNNGTGGKKTNTPTSGGSQKGTSSAKTGDETPIGMFAGFGAVALIAIFACTLSILRKRKKYN</sequence>
<dbReference type="InterPro" id="IPR008979">
    <property type="entry name" value="Galactose-bd-like_sf"/>
</dbReference>
<dbReference type="InterPro" id="IPR039743">
    <property type="entry name" value="6GAL/EXGAL"/>
</dbReference>
<dbReference type="Pfam" id="PF07554">
    <property type="entry name" value="FIVAR"/>
    <property type="match status" value="7"/>
</dbReference>
<accession>A0A7G5MSK6</accession>
<keyword evidence="3" id="KW-0472">Membrane</keyword>
<dbReference type="Gene3D" id="2.60.40.1180">
    <property type="entry name" value="Golgi alpha-mannosidase II"/>
    <property type="match status" value="1"/>
</dbReference>
<feature type="region of interest" description="Disordered" evidence="2">
    <location>
        <begin position="2471"/>
        <end position="2514"/>
    </location>
</feature>
<keyword evidence="3" id="KW-1133">Transmembrane helix</keyword>
<dbReference type="Gene3D" id="2.115.10.20">
    <property type="entry name" value="Glycosyl hydrolase domain, family 43"/>
    <property type="match status" value="1"/>
</dbReference>
<evidence type="ECO:0000256" key="3">
    <source>
        <dbReference type="SAM" id="Phobius"/>
    </source>
</evidence>
<feature type="transmembrane region" description="Helical" evidence="3">
    <location>
        <begin position="2518"/>
        <end position="2540"/>
    </location>
</feature>
<evidence type="ECO:0000256" key="1">
    <source>
        <dbReference type="SAM" id="Coils"/>
    </source>
</evidence>
<gene>
    <name evidence="4" type="ORF">E5259_08345</name>
</gene>
<dbReference type="Proteomes" id="UP000515789">
    <property type="component" value="Chromosome"/>
</dbReference>
<dbReference type="SUPFAM" id="SSF51011">
    <property type="entry name" value="Glycosyl hydrolase domain"/>
    <property type="match status" value="1"/>
</dbReference>
<dbReference type="SUPFAM" id="SSF75005">
    <property type="entry name" value="Arabinanase/levansucrase/invertase"/>
    <property type="match status" value="1"/>
</dbReference>
<proteinExistence type="predicted"/>
<protein>
    <submittedName>
        <fullName evidence="4">Xylosidase/arabinofuranosidase</fullName>
    </submittedName>
</protein>
<dbReference type="Gene3D" id="2.60.120.260">
    <property type="entry name" value="Galactose-binding domain-like"/>
    <property type="match status" value="1"/>
</dbReference>
<dbReference type="InterPro" id="IPR017853">
    <property type="entry name" value="GH"/>
</dbReference>
<dbReference type="SUPFAM" id="SSF51445">
    <property type="entry name" value="(Trans)glycosidases"/>
    <property type="match status" value="1"/>
</dbReference>
<reference evidence="4 5" key="1">
    <citation type="submission" date="2019-04" db="EMBL/GenBank/DDBJ databases">
        <authorList>
            <person name="Schori C."/>
            <person name="Ahrens C."/>
        </authorList>
    </citation>
    <scope>NUCLEOTIDE SEQUENCE [LARGE SCALE GENOMIC DNA]</scope>
    <source>
        <strain evidence="4 5">DSM 2950</strain>
    </source>
</reference>
<dbReference type="EMBL" id="CP039126">
    <property type="protein sequence ID" value="QMW77599.1"/>
    <property type="molecule type" value="Genomic_DNA"/>
</dbReference>
<name>A0A7G5MSK6_9FIRM</name>
<feature type="compositionally biased region" description="Polar residues" evidence="2">
    <location>
        <begin position="2498"/>
        <end position="2511"/>
    </location>
</feature>
<dbReference type="Gene3D" id="1.20.1270.70">
    <property type="entry name" value="Designed single chain three-helix bundle"/>
    <property type="match status" value="3"/>
</dbReference>
<feature type="compositionally biased region" description="Low complexity" evidence="2">
    <location>
        <begin position="2485"/>
        <end position="2497"/>
    </location>
</feature>
<dbReference type="SUPFAM" id="SSF49785">
    <property type="entry name" value="Galactose-binding domain-like"/>
    <property type="match status" value="1"/>
</dbReference>
<dbReference type="PANTHER" id="PTHR42767:SF1">
    <property type="entry name" value="ENDO-BETA-1,6-GALACTANASE-LIKE DOMAIN-CONTAINING PROTEIN"/>
    <property type="match status" value="1"/>
</dbReference>